<comment type="caution">
    <text evidence="1">The sequence shown here is derived from an EMBL/GenBank/DDBJ whole genome shotgun (WGS) entry which is preliminary data.</text>
</comment>
<dbReference type="HOGENOM" id="CLU_3246317_0_0_9"/>
<dbReference type="Proteomes" id="UP000004935">
    <property type="component" value="Unassembled WGS sequence"/>
</dbReference>
<name>B0MGJ1_ANACD</name>
<reference evidence="1" key="1">
    <citation type="submission" date="2007-11" db="EMBL/GenBank/DDBJ databases">
        <authorList>
            <person name="Fulton L."/>
            <person name="Clifton S."/>
            <person name="Fulton B."/>
            <person name="Xu J."/>
            <person name="Minx P."/>
            <person name="Pepin K.H."/>
            <person name="Johnson M."/>
            <person name="Thiruvilangam P."/>
            <person name="Bhonagiri V."/>
            <person name="Nash W.E."/>
            <person name="Mardis E.R."/>
            <person name="Wilson R.K."/>
        </authorList>
    </citation>
    <scope>NUCLEOTIDE SEQUENCE [LARGE SCALE GENOMIC DNA]</scope>
    <source>
        <strain evidence="1">DSM 14662</strain>
    </source>
</reference>
<keyword evidence="2" id="KW-1185">Reference proteome</keyword>
<organism evidence="1 2">
    <name type="scientific">Anaerostipes caccae (strain DSM 14662 / CCUG 47493 / JCM 13470 / NCIMB 13811 / L1-92)</name>
    <dbReference type="NCBI Taxonomy" id="411490"/>
    <lineage>
        <taxon>Bacteria</taxon>
        <taxon>Bacillati</taxon>
        <taxon>Bacillota</taxon>
        <taxon>Clostridia</taxon>
        <taxon>Lachnospirales</taxon>
        <taxon>Lachnospiraceae</taxon>
        <taxon>Anaerostipes</taxon>
    </lineage>
</organism>
<dbReference type="EMBL" id="ABAX03000018">
    <property type="protein sequence ID" value="EDR96751.1"/>
    <property type="molecule type" value="Genomic_DNA"/>
</dbReference>
<dbReference type="AlphaFoldDB" id="B0MGJ1"/>
<evidence type="ECO:0000313" key="1">
    <source>
        <dbReference type="EMBL" id="EDR96751.1"/>
    </source>
</evidence>
<evidence type="ECO:0000313" key="2">
    <source>
        <dbReference type="Proteomes" id="UP000004935"/>
    </source>
</evidence>
<accession>B0MGJ1</accession>
<dbReference type="STRING" id="411490.ANACAC_02704"/>
<gene>
    <name evidence="1" type="ORF">ANACAC_02704</name>
</gene>
<protein>
    <submittedName>
        <fullName evidence="1">Uncharacterized protein</fullName>
    </submittedName>
</protein>
<sequence length="42" mass="5198">MLNLSKTSQKTYRYFTFMKKNKKEPMDQLIDSFFSFLFSDQY</sequence>
<reference evidence="1" key="2">
    <citation type="submission" date="2013-11" db="EMBL/GenBank/DDBJ databases">
        <title>Draft genome sequence of Anaerostipes caccae (DSM 14662).</title>
        <authorList>
            <person name="Sudarsanam P."/>
            <person name="Ley R."/>
            <person name="Guruge J."/>
            <person name="Turnbaugh P.J."/>
            <person name="Mahowald M."/>
            <person name="Liep D."/>
            <person name="Gordon J."/>
        </authorList>
    </citation>
    <scope>NUCLEOTIDE SEQUENCE</scope>
    <source>
        <strain evidence="1">DSM 14662</strain>
    </source>
</reference>
<proteinExistence type="predicted"/>